<evidence type="ECO:0000313" key="2">
    <source>
        <dbReference type="Proteomes" id="UP000291236"/>
    </source>
</evidence>
<dbReference type="Proteomes" id="UP000291236">
    <property type="component" value="Chromosome"/>
</dbReference>
<name>A0A4P2VGU6_FLUSA</name>
<accession>A0A4P2VGU6</accession>
<keyword evidence="2" id="KW-1185">Reference proteome</keyword>
<sequence>MKRALLEKIISTKNMKLKIYGSYFMKSPKKGGAKSRKLKRVERYLAGIPVLVQKIDSKRTFECTLLNISLNDFTVRFEKNKFDFKKNENFYIMIDPELFNITHISSLKINAICKTVEENKFKITAKFTEINENLLSDIEIIVNCFKNLNEYEI</sequence>
<evidence type="ECO:0008006" key="3">
    <source>
        <dbReference type="Google" id="ProtNLM"/>
    </source>
</evidence>
<gene>
    <name evidence="1" type="ORF">JCM31447_04930</name>
</gene>
<proteinExistence type="predicted"/>
<dbReference type="AlphaFoldDB" id="A0A4P2VGU6"/>
<reference evidence="1 2" key="1">
    <citation type="submission" date="2018-12" db="EMBL/GenBank/DDBJ databases">
        <title>Rubrispira sanarue gen. nov., sp., nov., a member of the order Silvanigrellales, isolated from a brackish lake in Hamamatsu Japan.</title>
        <authorList>
            <person name="Maejima Y."/>
            <person name="Iino T."/>
            <person name="Muraguchi Y."/>
            <person name="Fukuda K."/>
            <person name="Nojiri H."/>
            <person name="Ohkuma M."/>
            <person name="Moriuchi R."/>
            <person name="Dohra H."/>
            <person name="Kimbara K."/>
            <person name="Shintani M."/>
        </authorList>
    </citation>
    <scope>NUCLEOTIDE SEQUENCE [LARGE SCALE GENOMIC DNA]</scope>
    <source>
        <strain evidence="1 2">RF1110005</strain>
    </source>
</reference>
<dbReference type="KEGG" id="sbf:JCM31447_04930"/>
<dbReference type="Gene3D" id="2.40.10.220">
    <property type="entry name" value="predicted glycosyltransferase like domains"/>
    <property type="match status" value="1"/>
</dbReference>
<protein>
    <recommendedName>
        <fullName evidence="3">PilZ domain-containing protein</fullName>
    </recommendedName>
</protein>
<organism evidence="1 2">
    <name type="scientific">Fluviispira sanaruensis</name>
    <dbReference type="NCBI Taxonomy" id="2493639"/>
    <lineage>
        <taxon>Bacteria</taxon>
        <taxon>Pseudomonadati</taxon>
        <taxon>Bdellovibrionota</taxon>
        <taxon>Oligoflexia</taxon>
        <taxon>Silvanigrellales</taxon>
        <taxon>Silvanigrellaceae</taxon>
        <taxon>Fluviispira</taxon>
    </lineage>
</organism>
<dbReference type="EMBL" id="AP019368">
    <property type="protein sequence ID" value="BBH52056.1"/>
    <property type="molecule type" value="Genomic_DNA"/>
</dbReference>
<evidence type="ECO:0000313" key="1">
    <source>
        <dbReference type="EMBL" id="BBH52056.1"/>
    </source>
</evidence>